<evidence type="ECO:0000313" key="1">
    <source>
        <dbReference type="EMBL" id="TCW90265.1"/>
    </source>
</evidence>
<accession>A0A483F2E2</accession>
<protein>
    <submittedName>
        <fullName evidence="1">Uncharacterized protein</fullName>
    </submittedName>
</protein>
<proteinExistence type="predicted"/>
<organism evidence="1">
    <name type="scientific">Klebsiella pneumoniae</name>
    <dbReference type="NCBI Taxonomy" id="573"/>
    <lineage>
        <taxon>Bacteria</taxon>
        <taxon>Pseudomonadati</taxon>
        <taxon>Pseudomonadota</taxon>
        <taxon>Gammaproteobacteria</taxon>
        <taxon>Enterobacterales</taxon>
        <taxon>Enterobacteriaceae</taxon>
        <taxon>Klebsiella/Raoultella group</taxon>
        <taxon>Klebsiella</taxon>
        <taxon>Klebsiella pneumoniae complex</taxon>
    </lineage>
</organism>
<sequence length="102" mass="11884">MGNYYWAICHHCDGHGSMDNPAFSDGFTNSELYDMEPEERQRIVNGAYDVPCTNCKGSGKVKVPNIREMSFGEKREFVERRHEQRELDELSQMEKLERMMGC</sequence>
<dbReference type="RefSeq" id="WP_094284676.1">
    <property type="nucleotide sequence ID" value="NZ_AP024785.1"/>
</dbReference>
<gene>
    <name evidence="1" type="ORF">ETE82_26525</name>
</gene>
<reference evidence="1" key="1">
    <citation type="submission" date="2019-01" db="EMBL/GenBank/DDBJ databases">
        <authorList>
            <person name="Lista F."/>
            <person name="Anselmo A."/>
        </authorList>
    </citation>
    <scope>NUCLEOTIDE SEQUENCE</scope>
    <source>
        <strain evidence="1">21S</strain>
    </source>
</reference>
<name>A0A483F2E2_KLEPN</name>
<comment type="caution">
    <text evidence="1">The sequence shown here is derived from an EMBL/GenBank/DDBJ whole genome shotgun (WGS) entry which is preliminary data.</text>
</comment>
<dbReference type="AlphaFoldDB" id="A0A483F2E2"/>
<dbReference type="EMBL" id="SDCB01000059">
    <property type="protein sequence ID" value="TCW90265.1"/>
    <property type="molecule type" value="Genomic_DNA"/>
</dbReference>